<dbReference type="GO" id="GO:0003700">
    <property type="term" value="F:DNA-binding transcription factor activity"/>
    <property type="evidence" value="ECO:0007669"/>
    <property type="project" value="TreeGrafter"/>
</dbReference>
<dbReference type="InterPro" id="IPR050807">
    <property type="entry name" value="TransReg_Diox_bact_type"/>
</dbReference>
<proteinExistence type="predicted"/>
<dbReference type="AlphaFoldDB" id="A0A1G9BJE6"/>
<dbReference type="STRING" id="990712.SAMN05216257_102570"/>
<evidence type="ECO:0000256" key="1">
    <source>
        <dbReference type="ARBA" id="ARBA00023015"/>
    </source>
</evidence>
<evidence type="ECO:0000313" key="6">
    <source>
        <dbReference type="Proteomes" id="UP000199328"/>
    </source>
</evidence>
<dbReference type="Pfam" id="PF01381">
    <property type="entry name" value="HTH_3"/>
    <property type="match status" value="1"/>
</dbReference>
<dbReference type="SMART" id="SM00530">
    <property type="entry name" value="HTH_XRE"/>
    <property type="match status" value="1"/>
</dbReference>
<evidence type="ECO:0000259" key="4">
    <source>
        <dbReference type="PROSITE" id="PS50943"/>
    </source>
</evidence>
<dbReference type="InterPro" id="IPR001387">
    <property type="entry name" value="Cro/C1-type_HTH"/>
</dbReference>
<dbReference type="PROSITE" id="PS50943">
    <property type="entry name" value="HTH_CROC1"/>
    <property type="match status" value="1"/>
</dbReference>
<dbReference type="EMBL" id="FNFV01000002">
    <property type="protein sequence ID" value="SDK39649.1"/>
    <property type="molecule type" value="Genomic_DNA"/>
</dbReference>
<keyword evidence="2" id="KW-0238">DNA-binding</keyword>
<reference evidence="6" key="1">
    <citation type="submission" date="2016-10" db="EMBL/GenBank/DDBJ databases">
        <authorList>
            <person name="Varghese N."/>
            <person name="Submissions S."/>
        </authorList>
    </citation>
    <scope>NUCLEOTIDE SEQUENCE [LARGE SCALE GENOMIC DNA]</scope>
    <source>
        <strain evidence="6">CGMCC 1.10789</strain>
    </source>
</reference>
<evidence type="ECO:0000313" key="5">
    <source>
        <dbReference type="EMBL" id="SDK39649.1"/>
    </source>
</evidence>
<dbReference type="GO" id="GO:0005829">
    <property type="term" value="C:cytosol"/>
    <property type="evidence" value="ECO:0007669"/>
    <property type="project" value="TreeGrafter"/>
</dbReference>
<dbReference type="Pfam" id="PF09856">
    <property type="entry name" value="ScfRs"/>
    <property type="match status" value="1"/>
</dbReference>
<protein>
    <recommendedName>
        <fullName evidence="4">HTH cro/C1-type domain-containing protein</fullName>
    </recommendedName>
</protein>
<dbReference type="PANTHER" id="PTHR46797:SF23">
    <property type="entry name" value="HTH-TYPE TRANSCRIPTIONAL REGULATOR SUTR"/>
    <property type="match status" value="1"/>
</dbReference>
<dbReference type="GO" id="GO:0003677">
    <property type="term" value="F:DNA binding"/>
    <property type="evidence" value="ECO:0007669"/>
    <property type="project" value="UniProtKB-KW"/>
</dbReference>
<dbReference type="Gene3D" id="1.10.260.40">
    <property type="entry name" value="lambda repressor-like DNA-binding domains"/>
    <property type="match status" value="1"/>
</dbReference>
<keyword evidence="3" id="KW-0804">Transcription</keyword>
<sequence>MHGEALTGSRIRARRSDLGLRQAELARRVGISASYLNLIEHNRRRIGGKLLIDIAAALGVEPAALTEAAGPALVESLLAAADAAARSASPPETAAETGRVEEFAGRFRGWAELIAHQARRLDELERTVELLSDRLNHDPFLSTAMHDVLDTASALRATAQILAETPDIEPEWRERFQRNLVEDSARLAEAARGLADWLDRAGGTSGRAGASPQDELGAWLEARGHHLPEIEGAAADEAGALAEALLDGSELSPSARALARAHLERYRRDAEALPLPRLASSLAEIGPDLPALTARLEADPALVMRRLATLPEDTEVPGGRLGPVGLAVADASGTLLQARAVEGFTPPRFGAACPLWPLFEALSRPMSPVHARLEFPGAPGPRFAVWAISQPVAPPRLDLPPLFESTMLVLPERASREAGAGSEALPLRPVGTSCRICPREGCPARREPSLLGPARDAPL</sequence>
<accession>A0A1G9BJE6</accession>
<keyword evidence="1" id="KW-0805">Transcription regulation</keyword>
<organism evidence="5 6">
    <name type="scientific">Meinhardsimonia xiamenensis</name>
    <dbReference type="NCBI Taxonomy" id="990712"/>
    <lineage>
        <taxon>Bacteria</taxon>
        <taxon>Pseudomonadati</taxon>
        <taxon>Pseudomonadota</taxon>
        <taxon>Alphaproteobacteria</taxon>
        <taxon>Rhodobacterales</taxon>
        <taxon>Paracoccaceae</taxon>
        <taxon>Meinhardsimonia</taxon>
    </lineage>
</organism>
<dbReference type="CDD" id="cd00093">
    <property type="entry name" value="HTH_XRE"/>
    <property type="match status" value="1"/>
</dbReference>
<keyword evidence="6" id="KW-1185">Reference proteome</keyword>
<dbReference type="PANTHER" id="PTHR46797">
    <property type="entry name" value="HTH-TYPE TRANSCRIPTIONAL REGULATOR"/>
    <property type="match status" value="1"/>
</dbReference>
<dbReference type="OrthoDB" id="7790108at2"/>
<dbReference type="InterPro" id="IPR010982">
    <property type="entry name" value="Lambda_DNA-bd_dom_sf"/>
</dbReference>
<dbReference type="RefSeq" id="WP_092499354.1">
    <property type="nucleotide sequence ID" value="NZ_FNFV01000002.1"/>
</dbReference>
<dbReference type="Proteomes" id="UP000199328">
    <property type="component" value="Unassembled WGS sequence"/>
</dbReference>
<evidence type="ECO:0000256" key="2">
    <source>
        <dbReference type="ARBA" id="ARBA00023125"/>
    </source>
</evidence>
<gene>
    <name evidence="5" type="ORF">SAMN05216257_102570</name>
</gene>
<dbReference type="SUPFAM" id="SSF47413">
    <property type="entry name" value="lambda repressor-like DNA-binding domains"/>
    <property type="match status" value="1"/>
</dbReference>
<dbReference type="InterPro" id="IPR018653">
    <property type="entry name" value="ScfR_C"/>
</dbReference>
<name>A0A1G9BJE6_9RHOB</name>
<evidence type="ECO:0000256" key="3">
    <source>
        <dbReference type="ARBA" id="ARBA00023163"/>
    </source>
</evidence>
<feature type="domain" description="HTH cro/C1-type" evidence="4">
    <location>
        <begin position="11"/>
        <end position="65"/>
    </location>
</feature>